<name>A0A6G9CZ81_RHOER</name>
<feature type="transmembrane region" description="Helical" evidence="1">
    <location>
        <begin position="12"/>
        <end position="35"/>
    </location>
</feature>
<protein>
    <submittedName>
        <fullName evidence="2">Uncharacterized protein</fullName>
    </submittedName>
</protein>
<organism evidence="2 3">
    <name type="scientific">Rhodococcus erythropolis</name>
    <name type="common">Arthrobacter picolinophilus</name>
    <dbReference type="NCBI Taxonomy" id="1833"/>
    <lineage>
        <taxon>Bacteria</taxon>
        <taxon>Bacillati</taxon>
        <taxon>Actinomycetota</taxon>
        <taxon>Actinomycetes</taxon>
        <taxon>Mycobacteriales</taxon>
        <taxon>Nocardiaceae</taxon>
        <taxon>Rhodococcus</taxon>
        <taxon>Rhodococcus erythropolis group</taxon>
    </lineage>
</organism>
<keyword evidence="1" id="KW-0472">Membrane</keyword>
<sequence>MSWVDKELSLAALTGAVTGVAVMIPIVGDGAWSWVGLFMAAVVATGDPVRDAGGFPTSLIVLAVIAAVTYVFSYLLAPAQASETP</sequence>
<gene>
    <name evidence="2" type="ORF">G9444_4976</name>
</gene>
<reference evidence="2 3" key="1">
    <citation type="submission" date="2020-03" db="EMBL/GenBank/DDBJ databases">
        <title>Screen low temperature-resistant strains for efficient degradation of petroleum hydrocarbons under the low temperature.</title>
        <authorList>
            <person name="Wang Y."/>
            <person name="Chen J."/>
        </authorList>
    </citation>
    <scope>NUCLEOTIDE SEQUENCE [LARGE SCALE GENOMIC DNA]</scope>
    <source>
        <strain evidence="2 3">KB1</strain>
    </source>
</reference>
<evidence type="ECO:0000256" key="1">
    <source>
        <dbReference type="SAM" id="Phobius"/>
    </source>
</evidence>
<dbReference type="Proteomes" id="UP000502345">
    <property type="component" value="Chromosome"/>
</dbReference>
<proteinExistence type="predicted"/>
<evidence type="ECO:0000313" key="2">
    <source>
        <dbReference type="EMBL" id="QIP42219.1"/>
    </source>
</evidence>
<dbReference type="EMBL" id="CP050124">
    <property type="protein sequence ID" value="QIP42219.1"/>
    <property type="molecule type" value="Genomic_DNA"/>
</dbReference>
<evidence type="ECO:0000313" key="3">
    <source>
        <dbReference type="Proteomes" id="UP000502345"/>
    </source>
</evidence>
<keyword evidence="1" id="KW-0812">Transmembrane</keyword>
<dbReference type="RefSeq" id="WP_054827151.1">
    <property type="nucleotide sequence ID" value="NZ_CP050124.1"/>
</dbReference>
<feature type="transmembrane region" description="Helical" evidence="1">
    <location>
        <begin position="55"/>
        <end position="77"/>
    </location>
</feature>
<accession>A0A6G9CZ81</accession>
<dbReference type="AlphaFoldDB" id="A0A6G9CZ81"/>
<keyword evidence="1" id="KW-1133">Transmembrane helix</keyword>